<dbReference type="FunFam" id="2.10.25.10:FF:000114">
    <property type="entry name" value="Multiple epidermal growth factor-like domains protein 11"/>
    <property type="match status" value="1"/>
</dbReference>
<dbReference type="Pfam" id="PF00008">
    <property type="entry name" value="EGF"/>
    <property type="match status" value="1"/>
</dbReference>
<feature type="domain" description="EGF-like" evidence="14">
    <location>
        <begin position="227"/>
        <end position="252"/>
    </location>
</feature>
<keyword evidence="17" id="KW-1185">Reference proteome</keyword>
<keyword evidence="6" id="KW-0677">Repeat</keyword>
<dbReference type="InterPro" id="IPR000742">
    <property type="entry name" value="EGF"/>
</dbReference>
<keyword evidence="7" id="KW-1133">Transmembrane helix</keyword>
<evidence type="ECO:0000313" key="17">
    <source>
        <dbReference type="Proteomes" id="UP000265120"/>
    </source>
</evidence>
<name>A0A3P8VWT3_CYNSE</name>
<keyword evidence="2" id="KW-1003">Cell membrane</keyword>
<evidence type="ECO:0000259" key="14">
    <source>
        <dbReference type="PROSITE" id="PS50026"/>
    </source>
</evidence>
<dbReference type="InterPro" id="IPR052485">
    <property type="entry name" value="MEGF_diff_regulators"/>
</dbReference>
<dbReference type="PRINTS" id="PR00011">
    <property type="entry name" value="EGFLAMININ"/>
</dbReference>
<evidence type="ECO:0000256" key="7">
    <source>
        <dbReference type="ARBA" id="ARBA00022989"/>
    </source>
</evidence>
<evidence type="ECO:0000256" key="9">
    <source>
        <dbReference type="ARBA" id="ARBA00023157"/>
    </source>
</evidence>
<comment type="caution">
    <text evidence="12">Lacks conserved residue(s) required for the propagation of feature annotation.</text>
</comment>
<dbReference type="InterPro" id="IPR011489">
    <property type="entry name" value="EMI_domain"/>
</dbReference>
<dbReference type="PROSITE" id="PS00022">
    <property type="entry name" value="EGF_1"/>
    <property type="match status" value="4"/>
</dbReference>
<dbReference type="Pfam" id="PF12661">
    <property type="entry name" value="hEGF"/>
    <property type="match status" value="1"/>
</dbReference>
<dbReference type="SMART" id="SM00181">
    <property type="entry name" value="EGF"/>
    <property type="match status" value="5"/>
</dbReference>
<feature type="domain" description="EGF-like" evidence="14">
    <location>
        <begin position="142"/>
        <end position="172"/>
    </location>
</feature>
<dbReference type="InterPro" id="IPR002049">
    <property type="entry name" value="LE_dom"/>
</dbReference>
<feature type="signal peptide" evidence="13">
    <location>
        <begin position="1"/>
        <end position="19"/>
    </location>
</feature>
<dbReference type="AlphaFoldDB" id="A0A3P8VWT3"/>
<dbReference type="InterPro" id="IPR057138">
    <property type="entry name" value="EGF_PEAR1L-like"/>
</dbReference>
<keyword evidence="5 13" id="KW-0732">Signal</keyword>
<dbReference type="Pfam" id="PF23301">
    <property type="entry name" value="EGF_PEAR1L"/>
    <property type="match status" value="1"/>
</dbReference>
<reference evidence="16 17" key="1">
    <citation type="journal article" date="2014" name="Nat. Genet.">
        <title>Whole-genome sequence of a flatfish provides insights into ZW sex chromosome evolution and adaptation to a benthic lifestyle.</title>
        <authorList>
            <person name="Chen S."/>
            <person name="Zhang G."/>
            <person name="Shao C."/>
            <person name="Huang Q."/>
            <person name="Liu G."/>
            <person name="Zhang P."/>
            <person name="Song W."/>
            <person name="An N."/>
            <person name="Chalopin D."/>
            <person name="Volff J.N."/>
            <person name="Hong Y."/>
            <person name="Li Q."/>
            <person name="Sha Z."/>
            <person name="Zhou H."/>
            <person name="Xie M."/>
            <person name="Yu Q."/>
            <person name="Liu Y."/>
            <person name="Xiang H."/>
            <person name="Wang N."/>
            <person name="Wu K."/>
            <person name="Yang C."/>
            <person name="Zhou Q."/>
            <person name="Liao X."/>
            <person name="Yang L."/>
            <person name="Hu Q."/>
            <person name="Zhang J."/>
            <person name="Meng L."/>
            <person name="Jin L."/>
            <person name="Tian Y."/>
            <person name="Lian J."/>
            <person name="Yang J."/>
            <person name="Miao G."/>
            <person name="Liu S."/>
            <person name="Liang Z."/>
            <person name="Yan F."/>
            <person name="Li Y."/>
            <person name="Sun B."/>
            <person name="Zhang H."/>
            <person name="Zhang J."/>
            <person name="Zhu Y."/>
            <person name="Du M."/>
            <person name="Zhao Y."/>
            <person name="Schartl M."/>
            <person name="Tang Q."/>
            <person name="Wang J."/>
        </authorList>
    </citation>
    <scope>NUCLEOTIDE SEQUENCE</scope>
</reference>
<dbReference type="SMART" id="SM00180">
    <property type="entry name" value="EGF_Lam"/>
    <property type="match status" value="3"/>
</dbReference>
<evidence type="ECO:0008006" key="18">
    <source>
        <dbReference type="Google" id="ProtNLM"/>
    </source>
</evidence>
<keyword evidence="3 12" id="KW-0245">EGF-like domain</keyword>
<sequence>MLRSVVLFLLSMLIGLSFSLNPRDPNVCSLWESFTTSVKESFLHPYDQVTDEPCSDPPTYRCLRHRITYKTAYRQAVKTDYRKRYQCCPGYYESRDKCVPRCTKECVHGRCIAPDHCQCEKGWRGDDCSSACDDTHWGPGCRQQCKCENGALCDPIKGACQCLPGFIGRYCEEMCPAGTFGMGCLQRCKCGTGGACAKTTGECVCRDGFTGTFCEKSCPRKCQARCPCQNGGICRGKGICDCPPGWTGAVCTERCPEGRFGPNCAEECFCHNKGKCDPESGQCECAKGFTGNRWASRITQVCVVFTEFDISKKEKKKAIQEMKEEYLLQLVMG</sequence>
<evidence type="ECO:0000256" key="12">
    <source>
        <dbReference type="PROSITE-ProRule" id="PRU00076"/>
    </source>
</evidence>
<dbReference type="Proteomes" id="UP000265120">
    <property type="component" value="Chromosome 13"/>
</dbReference>
<feature type="domain" description="EMI" evidence="15">
    <location>
        <begin position="24"/>
        <end position="100"/>
    </location>
</feature>
<keyword evidence="10" id="KW-0325">Glycoprotein</keyword>
<comment type="subcellular location">
    <subcellularLocation>
        <location evidence="1">Cell membrane</location>
        <topology evidence="1">Single-pass membrane protein</topology>
    </subcellularLocation>
</comment>
<evidence type="ECO:0000256" key="5">
    <source>
        <dbReference type="ARBA" id="ARBA00022729"/>
    </source>
</evidence>
<evidence type="ECO:0000256" key="2">
    <source>
        <dbReference type="ARBA" id="ARBA00022475"/>
    </source>
</evidence>
<dbReference type="Pfam" id="PF07546">
    <property type="entry name" value="EMI"/>
    <property type="match status" value="1"/>
</dbReference>
<dbReference type="STRING" id="244447.ENSCSEP00000018779"/>
<keyword evidence="8" id="KW-0472">Membrane</keyword>
<dbReference type="PANTHER" id="PTHR24052">
    <property type="entry name" value="DELTA-RELATED"/>
    <property type="match status" value="1"/>
</dbReference>
<accession>A0A3P8VWT3</accession>
<keyword evidence="9 12" id="KW-1015">Disulfide bond</keyword>
<evidence type="ECO:0000256" key="6">
    <source>
        <dbReference type="ARBA" id="ARBA00022737"/>
    </source>
</evidence>
<dbReference type="Pfam" id="PF00053">
    <property type="entry name" value="EGF_laminin"/>
    <property type="match status" value="1"/>
</dbReference>
<organism evidence="16 17">
    <name type="scientific">Cynoglossus semilaevis</name>
    <name type="common">Tongue sole</name>
    <dbReference type="NCBI Taxonomy" id="244447"/>
    <lineage>
        <taxon>Eukaryota</taxon>
        <taxon>Metazoa</taxon>
        <taxon>Chordata</taxon>
        <taxon>Craniata</taxon>
        <taxon>Vertebrata</taxon>
        <taxon>Euteleostomi</taxon>
        <taxon>Actinopterygii</taxon>
        <taxon>Neopterygii</taxon>
        <taxon>Teleostei</taxon>
        <taxon>Neoteleostei</taxon>
        <taxon>Acanthomorphata</taxon>
        <taxon>Carangaria</taxon>
        <taxon>Pleuronectiformes</taxon>
        <taxon>Pleuronectoidei</taxon>
        <taxon>Cynoglossidae</taxon>
        <taxon>Cynoglossinae</taxon>
        <taxon>Cynoglossus</taxon>
    </lineage>
</organism>
<dbReference type="PANTHER" id="PTHR24052:SF13">
    <property type="entry name" value="MULTIPLE EGF LIKE DOMAINS 11"/>
    <property type="match status" value="1"/>
</dbReference>
<evidence type="ECO:0000256" key="3">
    <source>
        <dbReference type="ARBA" id="ARBA00022536"/>
    </source>
</evidence>
<evidence type="ECO:0000256" key="8">
    <source>
        <dbReference type="ARBA" id="ARBA00023136"/>
    </source>
</evidence>
<evidence type="ECO:0000256" key="4">
    <source>
        <dbReference type="ARBA" id="ARBA00022692"/>
    </source>
</evidence>
<dbReference type="GeneTree" id="ENSGT00940000155333"/>
<dbReference type="PROSITE" id="PS50026">
    <property type="entry name" value="EGF_3"/>
    <property type="match status" value="2"/>
</dbReference>
<dbReference type="PROSITE" id="PS51041">
    <property type="entry name" value="EMI"/>
    <property type="match status" value="1"/>
</dbReference>
<evidence type="ECO:0000313" key="16">
    <source>
        <dbReference type="Ensembl" id="ENSCSEP00000018779.1"/>
    </source>
</evidence>
<feature type="disulfide bond" evidence="12">
    <location>
        <begin position="242"/>
        <end position="251"/>
    </location>
</feature>
<dbReference type="InParanoid" id="A0A3P8VWT3"/>
<feature type="chain" id="PRO_5018060659" description="Platelet endothelial aggregation receptor 1" evidence="13">
    <location>
        <begin position="20"/>
        <end position="333"/>
    </location>
</feature>
<feature type="disulfide bond" evidence="12">
    <location>
        <begin position="162"/>
        <end position="171"/>
    </location>
</feature>
<evidence type="ECO:0000259" key="15">
    <source>
        <dbReference type="PROSITE" id="PS51041"/>
    </source>
</evidence>
<reference evidence="16" key="2">
    <citation type="submission" date="2025-08" db="UniProtKB">
        <authorList>
            <consortium name="Ensembl"/>
        </authorList>
    </citation>
    <scope>IDENTIFICATION</scope>
</reference>
<reference evidence="16" key="3">
    <citation type="submission" date="2025-09" db="UniProtKB">
        <authorList>
            <consortium name="Ensembl"/>
        </authorList>
    </citation>
    <scope>IDENTIFICATION</scope>
</reference>
<keyword evidence="4" id="KW-0812">Transmembrane</keyword>
<evidence type="ECO:0000256" key="10">
    <source>
        <dbReference type="ARBA" id="ARBA00023180"/>
    </source>
</evidence>
<dbReference type="InterPro" id="IPR013032">
    <property type="entry name" value="EGF-like_CS"/>
</dbReference>
<dbReference type="OMA" id="GKSCENT"/>
<evidence type="ECO:0000256" key="13">
    <source>
        <dbReference type="SAM" id="SignalP"/>
    </source>
</evidence>
<comment type="similarity">
    <text evidence="11">Belongs to the MEGF family.</text>
</comment>
<dbReference type="Gene3D" id="2.170.300.10">
    <property type="entry name" value="Tie2 ligand-binding domain superfamily"/>
    <property type="match status" value="2"/>
</dbReference>
<dbReference type="GO" id="GO:0005886">
    <property type="term" value="C:plasma membrane"/>
    <property type="evidence" value="ECO:0007669"/>
    <property type="project" value="UniProtKB-SubCell"/>
</dbReference>
<protein>
    <recommendedName>
        <fullName evidence="18">Platelet endothelial aggregation receptor 1</fullName>
    </recommendedName>
</protein>
<evidence type="ECO:0000256" key="11">
    <source>
        <dbReference type="ARBA" id="ARBA00038377"/>
    </source>
</evidence>
<dbReference type="Ensembl" id="ENSCSET00000019013.1">
    <property type="protein sequence ID" value="ENSCSEP00000018779.1"/>
    <property type="gene ID" value="ENSCSEG00000012025.1"/>
</dbReference>
<evidence type="ECO:0000256" key="1">
    <source>
        <dbReference type="ARBA" id="ARBA00004162"/>
    </source>
</evidence>
<proteinExistence type="inferred from homology"/>